<evidence type="ECO:0000256" key="4">
    <source>
        <dbReference type="ARBA" id="ARBA00022989"/>
    </source>
</evidence>
<dbReference type="InterPro" id="IPR051598">
    <property type="entry name" value="TSUP/Inactive_protease-like"/>
</dbReference>
<sequence>MLSEWMLFLLIGLISGTVGSLVGLGGGVVTVPSLLLMATFFPGQSHLTPQVAVGTSLVLVIITALSSTLSYARQKRVDFLSGGVFFLASGPGAILGAWLTRFFQEEAFYTGFGLFMLLVTGMLTFQGRMDKRPVRWSVKREFSDPEGNIYHYGYRRSTAWAGSFLIGMISGLFGIGGGALLVSMMMLWFRFPPHVATATSMFVIFLSAAVGSLTHLIQGHVDWQAVLLIAPGSWIGGQLGARVSRVMTGRSLMIAMRLALMVVALRMIFEGLF</sequence>
<evidence type="ECO:0000313" key="7">
    <source>
        <dbReference type="EMBL" id="PTX64316.1"/>
    </source>
</evidence>
<dbReference type="OrthoDB" id="9780109at2"/>
<feature type="transmembrane region" description="Helical" evidence="6">
    <location>
        <begin position="7"/>
        <end position="31"/>
    </location>
</feature>
<feature type="transmembrane region" description="Helical" evidence="6">
    <location>
        <begin position="79"/>
        <end position="101"/>
    </location>
</feature>
<protein>
    <recommendedName>
        <fullName evidence="6">Probable membrane transporter protein</fullName>
    </recommendedName>
</protein>
<dbReference type="AlphaFoldDB" id="A0A2T6C7R9"/>
<keyword evidence="4 6" id="KW-1133">Transmembrane helix</keyword>
<gene>
    <name evidence="7" type="ORF">C8P63_103100</name>
</gene>
<dbReference type="EMBL" id="QBKR01000003">
    <property type="protein sequence ID" value="PTX64316.1"/>
    <property type="molecule type" value="Genomic_DNA"/>
</dbReference>
<keyword evidence="6" id="KW-1003">Cell membrane</keyword>
<keyword evidence="8" id="KW-1185">Reference proteome</keyword>
<evidence type="ECO:0000256" key="3">
    <source>
        <dbReference type="ARBA" id="ARBA00022692"/>
    </source>
</evidence>
<evidence type="ECO:0000256" key="5">
    <source>
        <dbReference type="ARBA" id="ARBA00023136"/>
    </source>
</evidence>
<accession>A0A2T6C7R9</accession>
<dbReference type="InterPro" id="IPR002781">
    <property type="entry name" value="TM_pro_TauE-like"/>
</dbReference>
<organism evidence="7 8">
    <name type="scientific">Melghirimyces profundicolus</name>
    <dbReference type="NCBI Taxonomy" id="1242148"/>
    <lineage>
        <taxon>Bacteria</taxon>
        <taxon>Bacillati</taxon>
        <taxon>Bacillota</taxon>
        <taxon>Bacilli</taxon>
        <taxon>Bacillales</taxon>
        <taxon>Thermoactinomycetaceae</taxon>
        <taxon>Melghirimyces</taxon>
    </lineage>
</organism>
<comment type="subcellular location">
    <subcellularLocation>
        <location evidence="6">Cell membrane</location>
        <topology evidence="6">Multi-pass membrane protein</topology>
    </subcellularLocation>
    <subcellularLocation>
        <location evidence="1">Membrane</location>
        <topology evidence="1">Multi-pass membrane protein</topology>
    </subcellularLocation>
</comment>
<reference evidence="7 8" key="1">
    <citation type="submission" date="2018-04" db="EMBL/GenBank/DDBJ databases">
        <title>Genomic Encyclopedia of Archaeal and Bacterial Type Strains, Phase II (KMG-II): from individual species to whole genera.</title>
        <authorList>
            <person name="Goeker M."/>
        </authorList>
    </citation>
    <scope>NUCLEOTIDE SEQUENCE [LARGE SCALE GENOMIC DNA]</scope>
    <source>
        <strain evidence="7 8">DSM 45787</strain>
    </source>
</reference>
<feature type="transmembrane region" description="Helical" evidence="6">
    <location>
        <begin position="107"/>
        <end position="125"/>
    </location>
</feature>
<name>A0A2T6C7R9_9BACL</name>
<comment type="similarity">
    <text evidence="2 6">Belongs to the 4-toluene sulfonate uptake permease (TSUP) (TC 2.A.102) family.</text>
</comment>
<evidence type="ECO:0000313" key="8">
    <source>
        <dbReference type="Proteomes" id="UP000244240"/>
    </source>
</evidence>
<dbReference type="GO" id="GO:0005886">
    <property type="term" value="C:plasma membrane"/>
    <property type="evidence" value="ECO:0007669"/>
    <property type="project" value="UniProtKB-SubCell"/>
</dbReference>
<dbReference type="PANTHER" id="PTHR43701">
    <property type="entry name" value="MEMBRANE TRANSPORTER PROTEIN MJ0441-RELATED"/>
    <property type="match status" value="1"/>
</dbReference>
<feature type="transmembrane region" description="Helical" evidence="6">
    <location>
        <begin position="164"/>
        <end position="189"/>
    </location>
</feature>
<proteinExistence type="inferred from homology"/>
<dbReference type="PANTHER" id="PTHR43701:SF2">
    <property type="entry name" value="MEMBRANE TRANSPORTER PROTEIN YJNA-RELATED"/>
    <property type="match status" value="1"/>
</dbReference>
<keyword evidence="3 6" id="KW-0812">Transmembrane</keyword>
<feature type="transmembrane region" description="Helical" evidence="6">
    <location>
        <begin position="195"/>
        <end position="217"/>
    </location>
</feature>
<evidence type="ECO:0000256" key="6">
    <source>
        <dbReference type="RuleBase" id="RU363041"/>
    </source>
</evidence>
<evidence type="ECO:0000256" key="1">
    <source>
        <dbReference type="ARBA" id="ARBA00004141"/>
    </source>
</evidence>
<keyword evidence="5 6" id="KW-0472">Membrane</keyword>
<comment type="caution">
    <text evidence="7">The sequence shown here is derived from an EMBL/GenBank/DDBJ whole genome shotgun (WGS) entry which is preliminary data.</text>
</comment>
<feature type="transmembrane region" description="Helical" evidence="6">
    <location>
        <begin position="252"/>
        <end position="269"/>
    </location>
</feature>
<dbReference type="Proteomes" id="UP000244240">
    <property type="component" value="Unassembled WGS sequence"/>
</dbReference>
<evidence type="ECO:0000256" key="2">
    <source>
        <dbReference type="ARBA" id="ARBA00009142"/>
    </source>
</evidence>
<feature type="transmembrane region" description="Helical" evidence="6">
    <location>
        <begin position="51"/>
        <end position="72"/>
    </location>
</feature>
<dbReference type="RefSeq" id="WP_108021881.1">
    <property type="nucleotide sequence ID" value="NZ_QBKR01000003.1"/>
</dbReference>
<dbReference type="Pfam" id="PF01925">
    <property type="entry name" value="TauE"/>
    <property type="match status" value="1"/>
</dbReference>